<evidence type="ECO:0000256" key="3">
    <source>
        <dbReference type="ARBA" id="ARBA00022723"/>
    </source>
</evidence>
<dbReference type="PANTHER" id="PTHR38344:SF1">
    <property type="entry name" value="INORGANIC CARBON TRANSPORTER SUBUNIT DABA-RELATED"/>
    <property type="match status" value="1"/>
</dbReference>
<feature type="binding site" evidence="6">
    <location>
        <position position="607"/>
    </location>
    <ligand>
        <name>Zn(2+)</name>
        <dbReference type="ChEBI" id="CHEBI:29105"/>
    </ligand>
</feature>
<evidence type="ECO:0000256" key="6">
    <source>
        <dbReference type="HAMAP-Rule" id="MF_01871"/>
    </source>
</evidence>
<keyword evidence="1 6" id="KW-0813">Transport</keyword>
<comment type="caution">
    <text evidence="8">The sequence shown here is derived from an EMBL/GenBank/DDBJ whole genome shotgun (WGS) entry which is preliminary data.</text>
</comment>
<dbReference type="Proteomes" id="UP001259803">
    <property type="component" value="Unassembled WGS sequence"/>
</dbReference>
<evidence type="ECO:0000313" key="8">
    <source>
        <dbReference type="EMBL" id="MDT0575970.1"/>
    </source>
</evidence>
<evidence type="ECO:0000256" key="2">
    <source>
        <dbReference type="ARBA" id="ARBA00022475"/>
    </source>
</evidence>
<dbReference type="EMBL" id="JAVRHS010000004">
    <property type="protein sequence ID" value="MDT0575970.1"/>
    <property type="molecule type" value="Genomic_DNA"/>
</dbReference>
<dbReference type="PANTHER" id="PTHR38344">
    <property type="entry name" value="UPF0753 PROTEIN AQ_863"/>
    <property type="match status" value="1"/>
</dbReference>
<comment type="subcellular location">
    <subcellularLocation>
        <location evidence="6">Cell membrane</location>
        <topology evidence="6">Peripheral membrane protein</topology>
    </subcellularLocation>
</comment>
<feature type="binding site" evidence="6">
    <location>
        <position position="382"/>
    </location>
    <ligand>
        <name>Zn(2+)</name>
        <dbReference type="ChEBI" id="CHEBI:29105"/>
    </ligand>
</feature>
<keyword evidence="5 6" id="KW-0472">Membrane</keyword>
<evidence type="ECO:0000313" key="9">
    <source>
        <dbReference type="Proteomes" id="UP001259803"/>
    </source>
</evidence>
<evidence type="ECO:0000256" key="4">
    <source>
        <dbReference type="ARBA" id="ARBA00022833"/>
    </source>
</evidence>
<accession>A0ABU2ZHV8</accession>
<organism evidence="8 9">
    <name type="scientific">Croceicoccus esteveae</name>
    <dbReference type="NCBI Taxonomy" id="3075597"/>
    <lineage>
        <taxon>Bacteria</taxon>
        <taxon>Pseudomonadati</taxon>
        <taxon>Pseudomonadota</taxon>
        <taxon>Alphaproteobacteria</taxon>
        <taxon>Sphingomonadales</taxon>
        <taxon>Erythrobacteraceae</taxon>
        <taxon>Croceicoccus</taxon>
    </lineage>
</organism>
<keyword evidence="2 6" id="KW-1003">Cell membrane</keyword>
<evidence type="ECO:0000256" key="1">
    <source>
        <dbReference type="ARBA" id="ARBA00022448"/>
    </source>
</evidence>
<feature type="region of interest" description="Disordered" evidence="7">
    <location>
        <begin position="883"/>
        <end position="905"/>
    </location>
</feature>
<feature type="binding site" evidence="6">
    <location>
        <position position="384"/>
    </location>
    <ligand>
        <name>Zn(2+)</name>
        <dbReference type="ChEBI" id="CHEBI:29105"/>
    </ligand>
</feature>
<keyword evidence="3 6" id="KW-0479">Metal-binding</keyword>
<keyword evidence="9" id="KW-1185">Reference proteome</keyword>
<name>A0ABU2ZHV8_9SPHN</name>
<proteinExistence type="inferred from homology"/>
<dbReference type="RefSeq" id="WP_311340548.1">
    <property type="nucleotide sequence ID" value="NZ_JAVRHS010000004.1"/>
</dbReference>
<evidence type="ECO:0000256" key="7">
    <source>
        <dbReference type="SAM" id="MobiDB-lite"/>
    </source>
</evidence>
<reference evidence="8 9" key="1">
    <citation type="submission" date="2023-09" db="EMBL/GenBank/DDBJ databases">
        <authorList>
            <person name="Rey-Velasco X."/>
        </authorList>
    </citation>
    <scope>NUCLEOTIDE SEQUENCE [LARGE SCALE GENOMIC DNA]</scope>
    <source>
        <strain evidence="8 9">F390</strain>
    </source>
</reference>
<dbReference type="InterPro" id="IPR018752">
    <property type="entry name" value="DabA"/>
</dbReference>
<dbReference type="HAMAP" id="MF_01871">
    <property type="entry name" value="DabA"/>
    <property type="match status" value="1"/>
</dbReference>
<keyword evidence="4 6" id="KW-0862">Zinc</keyword>
<protein>
    <recommendedName>
        <fullName evidence="6">Probable inorganic carbon transporter subunit DabA</fullName>
    </recommendedName>
</protein>
<gene>
    <name evidence="6" type="primary">dabA</name>
    <name evidence="8" type="ORF">RM533_07200</name>
</gene>
<feature type="binding site" evidence="6">
    <location>
        <position position="592"/>
    </location>
    <ligand>
        <name>Zn(2+)</name>
        <dbReference type="ChEBI" id="CHEBI:29105"/>
    </ligand>
</feature>
<comment type="similarity">
    <text evidence="6">Belongs to the inorganic carbon transporter (TC 9.A.2) DabA family.</text>
</comment>
<evidence type="ECO:0000256" key="5">
    <source>
        <dbReference type="ARBA" id="ARBA00023136"/>
    </source>
</evidence>
<comment type="function">
    <text evidence="6">Part of an energy-coupled inorganic carbon pump.</text>
</comment>
<dbReference type="Pfam" id="PF10070">
    <property type="entry name" value="DabA"/>
    <property type="match status" value="1"/>
</dbReference>
<comment type="subunit">
    <text evidence="6">Forms a complex with DabB.</text>
</comment>
<sequence>MNMAVPASRFDTPLTRAEIAGMVALASRIVAPLWPLESAIAVNPLSGFEEYPFEIAVERAAKQFAARRQLPVAQWREMMQAGHIDERALRDAAIEHLGGLDAAFSMLGLDVSRLDLLMARLSAPPVSPVPVSPVHDAPVHDAPAMLARDAALIAKWCAAFFDQGQATSAMPHRQLGLYPAVLALIGHDPDFRALTGAAGQELLLSVPRNPLEAIAEGLCQLEIAPDDQVDWLGCMVSRLPGWAGHIRWRNENADAAISAGNPGTMADLLALWMLLARSGASHTAAAADPPLTARPPAGQPSVTTTQTDLARHFGLLDSQIDALPPYARDQFAAIAGLDEDSMAALFMTAAEQTYANALAPKLRSAAVRPRLASTPDAQLVFCIDVRSEPFRRALEAQGNYETLGYAGFFGLPIAAHPAGGARRKRLLPVLLSPQHDVAEQASAGHEREARAVIDNAASQKHLSRLLDTAKQGGATAFATAEAVGPLAGLLMVARTVAPRWVGGMKQRRQIARQNTLGPCLDRHCIPNEGSGEHTGTGQKGLGNSGLGHSGAEDIDTRGGVFTLEEKIGFATALFRLTGLPADTARLVVLVGHGGTTVNNPYAAALDCGACGGHAGGFNARVLTQMLNDPQVRAGLAADGLPVALHTSFVAAEHDTTTDVVTILDAAEVPDTHRDDLAVLVQDLQQAGDTNRARRAVLLERRPDDLERGAMHWGEVRPEWALSGNAGFIVGPRWLTSEVDLGGRAFLHSYDWTDDADGTALTTILTAPMVVAQWINCQYLFSTIDNDRFGSGNKVTQNVLGGIGVVQGNGGDLRIGLPYQSLFRDDGTPFHVPQRLLTVVLAPFDLVEKVVMSNGVLKRLFGLGWVSLVVIDPVTGEAQRWRRDEQAAGGWNDLARSSAPQEENGQ</sequence>
<feature type="region of interest" description="Disordered" evidence="7">
    <location>
        <begin position="528"/>
        <end position="549"/>
    </location>
</feature>
<feature type="compositionally biased region" description="Gly residues" evidence="7">
    <location>
        <begin position="532"/>
        <end position="548"/>
    </location>
</feature>
<comment type="cofactor">
    <cofactor evidence="6">
        <name>Zn(2+)</name>
        <dbReference type="ChEBI" id="CHEBI:29105"/>
    </cofactor>
</comment>